<dbReference type="EMBL" id="CP012333">
    <property type="protein sequence ID" value="AKU99774.1"/>
    <property type="molecule type" value="Genomic_DNA"/>
</dbReference>
<dbReference type="InterPro" id="IPR037035">
    <property type="entry name" value="GK-like_C_sf"/>
</dbReference>
<name>A0A0K1Q317_9BACT</name>
<dbReference type="STRING" id="1391654.AKJ09_06438"/>
<organism evidence="3 4">
    <name type="scientific">Labilithrix luteola</name>
    <dbReference type="NCBI Taxonomy" id="1391654"/>
    <lineage>
        <taxon>Bacteria</taxon>
        <taxon>Pseudomonadati</taxon>
        <taxon>Myxococcota</taxon>
        <taxon>Polyangia</taxon>
        <taxon>Polyangiales</taxon>
        <taxon>Labilitrichaceae</taxon>
        <taxon>Labilithrix</taxon>
    </lineage>
</organism>
<proteinExistence type="predicted"/>
<accession>A0A0K1Q317</accession>
<dbReference type="PANTHER" id="PTHR12227:SF0">
    <property type="entry name" value="GLYCERATE KINASE"/>
    <property type="match status" value="1"/>
</dbReference>
<dbReference type="Pfam" id="PF13660">
    <property type="entry name" value="DUF4147"/>
    <property type="match status" value="1"/>
</dbReference>
<keyword evidence="3" id="KW-0808">Transferase</keyword>
<dbReference type="Gene3D" id="3.40.1480.10">
    <property type="entry name" value="MOFRL domain"/>
    <property type="match status" value="1"/>
</dbReference>
<feature type="domain" description="MOFRL-associated" evidence="2">
    <location>
        <begin position="13"/>
        <end position="230"/>
    </location>
</feature>
<dbReference type="Gene3D" id="3.40.50.10180">
    <property type="entry name" value="Glycerate kinase, MOFRL-like N-terminal domain"/>
    <property type="match status" value="1"/>
</dbReference>
<keyword evidence="3" id="KW-0418">Kinase</keyword>
<feature type="domain" description="MOFRL" evidence="1">
    <location>
        <begin position="308"/>
        <end position="408"/>
    </location>
</feature>
<dbReference type="GO" id="GO:0005737">
    <property type="term" value="C:cytoplasm"/>
    <property type="evidence" value="ECO:0007669"/>
    <property type="project" value="TreeGrafter"/>
</dbReference>
<dbReference type="AlphaFoldDB" id="A0A0K1Q317"/>
<dbReference type="PATRIC" id="fig|1391654.3.peg.6531"/>
<dbReference type="SUPFAM" id="SSF82544">
    <property type="entry name" value="GckA/TtuD-like"/>
    <property type="match status" value="1"/>
</dbReference>
<reference evidence="3 4" key="1">
    <citation type="submission" date="2015-08" db="EMBL/GenBank/DDBJ databases">
        <authorList>
            <person name="Babu N.S."/>
            <person name="Beckwith C.J."/>
            <person name="Beseler K.G."/>
            <person name="Brison A."/>
            <person name="Carone J.V."/>
            <person name="Caskin T.P."/>
            <person name="Diamond M."/>
            <person name="Durham M.E."/>
            <person name="Foxe J.M."/>
            <person name="Go M."/>
            <person name="Henderson B.A."/>
            <person name="Jones I.B."/>
            <person name="McGettigan J.A."/>
            <person name="Micheletti S.J."/>
            <person name="Nasrallah M.E."/>
            <person name="Ortiz D."/>
            <person name="Piller C.R."/>
            <person name="Privatt S.R."/>
            <person name="Schneider S.L."/>
            <person name="Sharp S."/>
            <person name="Smith T.C."/>
            <person name="Stanton J.D."/>
            <person name="Ullery H.E."/>
            <person name="Wilson R.J."/>
            <person name="Serrano M.G."/>
            <person name="Buck G."/>
            <person name="Lee V."/>
            <person name="Wang Y."/>
            <person name="Carvalho R."/>
            <person name="Voegtly L."/>
            <person name="Shi R."/>
            <person name="Duckworth R."/>
            <person name="Johnson A."/>
            <person name="Loviza R."/>
            <person name="Walstead R."/>
            <person name="Shah Z."/>
            <person name="Kiflezghi M."/>
            <person name="Wade K."/>
            <person name="Ball S.L."/>
            <person name="Bradley K.W."/>
            <person name="Asai D.J."/>
            <person name="Bowman C.A."/>
            <person name="Russell D.A."/>
            <person name="Pope W.H."/>
            <person name="Jacobs-Sera D."/>
            <person name="Hendrix R.W."/>
            <person name="Hatfull G.F."/>
        </authorList>
    </citation>
    <scope>NUCLEOTIDE SEQUENCE [LARGE SCALE GENOMIC DNA]</scope>
    <source>
        <strain evidence="3 4">DSM 27648</strain>
    </source>
</reference>
<evidence type="ECO:0000313" key="4">
    <source>
        <dbReference type="Proteomes" id="UP000064967"/>
    </source>
</evidence>
<dbReference type="OrthoDB" id="9766552at2"/>
<dbReference type="InterPro" id="IPR025286">
    <property type="entry name" value="MOFRL_assoc_dom"/>
</dbReference>
<dbReference type="InterPro" id="IPR038614">
    <property type="entry name" value="GK_N_sf"/>
</dbReference>
<keyword evidence="4" id="KW-1185">Reference proteome</keyword>
<protein>
    <submittedName>
        <fullName evidence="3">D-glycerate 2-kinase</fullName>
    </submittedName>
</protein>
<dbReference type="InterPro" id="IPR039760">
    <property type="entry name" value="MOFRL_protein"/>
</dbReference>
<evidence type="ECO:0000259" key="2">
    <source>
        <dbReference type="Pfam" id="PF13660"/>
    </source>
</evidence>
<dbReference type="RefSeq" id="WP_146651173.1">
    <property type="nucleotide sequence ID" value="NZ_CP012333.1"/>
</dbReference>
<gene>
    <name evidence="3" type="ORF">AKJ09_06438</name>
</gene>
<dbReference type="GO" id="GO:0008887">
    <property type="term" value="F:glycerate kinase activity"/>
    <property type="evidence" value="ECO:0007669"/>
    <property type="project" value="InterPro"/>
</dbReference>
<evidence type="ECO:0000259" key="1">
    <source>
        <dbReference type="Pfam" id="PF05161"/>
    </source>
</evidence>
<dbReference type="Proteomes" id="UP000064967">
    <property type="component" value="Chromosome"/>
</dbReference>
<dbReference type="KEGG" id="llu:AKJ09_06438"/>
<dbReference type="InterPro" id="IPR007835">
    <property type="entry name" value="MOFRL"/>
</dbReference>
<sequence length="416" mass="43330">MSARELTASSLVKLVRASLARLDLAELVEEHLPEQAMPRVLAIGKGAASMARGAIAKWGSEVERCLVVVPDETDVQALISEARRARVLANVTLVRSAHPLPDARSVRAGRLALALAASAADDSRGLLVLVSGGASSLVCAPTNGISLRTKRAVARALLTSGVTVQDINVVRKHLSRIKGGGLLRAAGASNVLTLVASDVVGGTLSDVGSGPSVPDPSSLTEARAILRRHAPAFANLPLTRTVGPTDSAARRARAHFVASPERLARVVAESLHARGLGVRVLPPSQAGVEEMARTYVRLAERMRPGTAFVRAAEPSVTVPKRDGRGGRSTHLAALVGRELHRRALFLAFATDGVDGSSGTSGAIIDGHFAVRAGARALDDALARFDTGKLHRAVETALPEGPSGHNLADLHVLLARA</sequence>
<dbReference type="PANTHER" id="PTHR12227">
    <property type="entry name" value="GLYCERATE KINASE"/>
    <property type="match status" value="1"/>
</dbReference>
<dbReference type="Pfam" id="PF05161">
    <property type="entry name" value="MOFRL"/>
    <property type="match status" value="1"/>
</dbReference>
<evidence type="ECO:0000313" key="3">
    <source>
        <dbReference type="EMBL" id="AKU99774.1"/>
    </source>
</evidence>